<dbReference type="InterPro" id="IPR048258">
    <property type="entry name" value="Cyclins_cyclin-box"/>
</dbReference>
<evidence type="ECO:0000256" key="1">
    <source>
        <dbReference type="ARBA" id="ARBA00011177"/>
    </source>
</evidence>
<dbReference type="SMART" id="SM00385">
    <property type="entry name" value="CYCLIN"/>
    <property type="match status" value="1"/>
</dbReference>
<reference evidence="9 10" key="1">
    <citation type="journal article" date="2020" name="bioRxiv">
        <title>Sequence and annotation of 42 cannabis genomes reveals extensive copy number variation in cannabinoid synthesis and pathogen resistance genes.</title>
        <authorList>
            <person name="Mckernan K.J."/>
            <person name="Helbert Y."/>
            <person name="Kane L.T."/>
            <person name="Ebling H."/>
            <person name="Zhang L."/>
            <person name="Liu B."/>
            <person name="Eaton Z."/>
            <person name="Mclaughlin S."/>
            <person name="Kingan S."/>
            <person name="Baybayan P."/>
            <person name="Concepcion G."/>
            <person name="Jordan M."/>
            <person name="Riva A."/>
            <person name="Barbazuk W."/>
            <person name="Harkins T."/>
        </authorList>
    </citation>
    <scope>NUCLEOTIDE SEQUENCE [LARGE SCALE GENOMIC DNA]</scope>
    <source>
        <strain evidence="10">cv. Jamaican Lion 4</strain>
        <tissue evidence="9">Leaf</tissue>
    </source>
</reference>
<dbReference type="InterPro" id="IPR006671">
    <property type="entry name" value="Cyclin_N"/>
</dbReference>
<keyword evidence="3 6" id="KW-0195">Cyclin</keyword>
<evidence type="ECO:0000256" key="5">
    <source>
        <dbReference type="ARBA" id="ARBA00032263"/>
    </source>
</evidence>
<comment type="subunit">
    <text evidence="1">Interacts with the CDC2 protein kinase to form a serine/threonine kinase holoenzyme complex also known as maturation promoting factor (MPF). The cyclin subunit imparts substrate specificity to the complex.</text>
</comment>
<evidence type="ECO:0000256" key="4">
    <source>
        <dbReference type="ARBA" id="ARBA00023306"/>
    </source>
</evidence>
<name>A0A7J6FD92_CANSA</name>
<keyword evidence="4" id="KW-0131">Cell cycle</keyword>
<evidence type="ECO:0000256" key="6">
    <source>
        <dbReference type="RuleBase" id="RU000383"/>
    </source>
</evidence>
<feature type="domain" description="Cyclin-like" evidence="8">
    <location>
        <begin position="77"/>
        <end position="165"/>
    </location>
</feature>
<evidence type="ECO:0000256" key="7">
    <source>
        <dbReference type="SAM" id="MobiDB-lite"/>
    </source>
</evidence>
<dbReference type="InterPro" id="IPR036915">
    <property type="entry name" value="Cyclin-like_sf"/>
</dbReference>
<evidence type="ECO:0000313" key="9">
    <source>
        <dbReference type="EMBL" id="KAF4368666.1"/>
    </source>
</evidence>
<feature type="compositionally biased region" description="Basic and acidic residues" evidence="7">
    <location>
        <begin position="217"/>
        <end position="234"/>
    </location>
</feature>
<feature type="region of interest" description="Disordered" evidence="7">
    <location>
        <begin position="215"/>
        <end position="244"/>
    </location>
</feature>
<evidence type="ECO:0000256" key="2">
    <source>
        <dbReference type="ARBA" id="ARBA00022618"/>
    </source>
</evidence>
<evidence type="ECO:0000313" key="10">
    <source>
        <dbReference type="Proteomes" id="UP000525078"/>
    </source>
</evidence>
<dbReference type="PROSITE" id="PS00292">
    <property type="entry name" value="CYCLINS"/>
    <property type="match status" value="1"/>
</dbReference>
<evidence type="ECO:0000256" key="3">
    <source>
        <dbReference type="ARBA" id="ARBA00023127"/>
    </source>
</evidence>
<dbReference type="Proteomes" id="UP000525078">
    <property type="component" value="Unassembled WGS sequence"/>
</dbReference>
<evidence type="ECO:0000259" key="8">
    <source>
        <dbReference type="SMART" id="SM00385"/>
    </source>
</evidence>
<dbReference type="SUPFAM" id="SSF47954">
    <property type="entry name" value="Cyclin-like"/>
    <property type="match status" value="1"/>
</dbReference>
<dbReference type="InterPro" id="IPR013763">
    <property type="entry name" value="Cyclin-like_dom"/>
</dbReference>
<proteinExistence type="inferred from homology"/>
<dbReference type="GO" id="GO:0051301">
    <property type="term" value="P:cell division"/>
    <property type="evidence" value="ECO:0007669"/>
    <property type="project" value="UniProtKB-KW"/>
</dbReference>
<accession>A0A7J6FD92</accession>
<keyword evidence="2" id="KW-0132">Cell division</keyword>
<dbReference type="InterPro" id="IPR039361">
    <property type="entry name" value="Cyclin"/>
</dbReference>
<dbReference type="Gene3D" id="1.10.472.10">
    <property type="entry name" value="Cyclin-like"/>
    <property type="match status" value="1"/>
</dbReference>
<protein>
    <recommendedName>
        <fullName evidence="5">B-like cyclin</fullName>
    </recommendedName>
</protein>
<dbReference type="Pfam" id="PF00134">
    <property type="entry name" value="Cyclin_N"/>
    <property type="match status" value="1"/>
</dbReference>
<dbReference type="PANTHER" id="PTHR10177">
    <property type="entry name" value="CYCLINS"/>
    <property type="match status" value="1"/>
</dbReference>
<dbReference type="EMBL" id="JAATIP010000133">
    <property type="protein sequence ID" value="KAF4368666.1"/>
    <property type="molecule type" value="Genomic_DNA"/>
</dbReference>
<comment type="similarity">
    <text evidence="6">Belongs to the cyclin family.</text>
</comment>
<gene>
    <name evidence="9" type="ORF">F8388_003367</name>
</gene>
<dbReference type="AlphaFoldDB" id="A0A7J6FD92"/>
<sequence>MDNDSFSSHLSRESETLLEQKFEDDEGVFINFRNMSPSEEEEHVINLLIEETEFVFKKDESLVFGDEVEYARLEAINWIVKTGAAFGFQKKTAYLSMIYFDRYLWMRPIETNRQIWLIGLLSVAALRVAAKMEEPKIPSVSKFRYEYNNVVESKVIGRMELLLLNTFDWKLPSVTPFAFLHYFEDVFSCYNLIQELKIDEKTSILSSPIASSFTNELHNERERPRSDEHHDERVNITMPSNSKE</sequence>
<comment type="caution">
    <text evidence="9">The sequence shown here is derived from an EMBL/GenBank/DDBJ whole genome shotgun (WGS) entry which is preliminary data.</text>
</comment>
<organism evidence="9 10">
    <name type="scientific">Cannabis sativa</name>
    <name type="common">Hemp</name>
    <name type="synonym">Marijuana</name>
    <dbReference type="NCBI Taxonomy" id="3483"/>
    <lineage>
        <taxon>Eukaryota</taxon>
        <taxon>Viridiplantae</taxon>
        <taxon>Streptophyta</taxon>
        <taxon>Embryophyta</taxon>
        <taxon>Tracheophyta</taxon>
        <taxon>Spermatophyta</taxon>
        <taxon>Magnoliopsida</taxon>
        <taxon>eudicotyledons</taxon>
        <taxon>Gunneridae</taxon>
        <taxon>Pentapetalae</taxon>
        <taxon>rosids</taxon>
        <taxon>fabids</taxon>
        <taxon>Rosales</taxon>
        <taxon>Cannabaceae</taxon>
        <taxon>Cannabis</taxon>
    </lineage>
</organism>